<keyword evidence="2" id="KW-1185">Reference proteome</keyword>
<dbReference type="EMBL" id="MU864946">
    <property type="protein sequence ID" value="KAK4464664.1"/>
    <property type="molecule type" value="Genomic_DNA"/>
</dbReference>
<protein>
    <submittedName>
        <fullName evidence="1">Uncharacterized protein</fullName>
    </submittedName>
</protein>
<proteinExistence type="predicted"/>
<accession>A0AAV9HYB8</accession>
<dbReference type="Proteomes" id="UP001321749">
    <property type="component" value="Unassembled WGS sequence"/>
</dbReference>
<evidence type="ECO:0000313" key="2">
    <source>
        <dbReference type="Proteomes" id="UP001321749"/>
    </source>
</evidence>
<name>A0AAV9HYB8_9PEZI</name>
<gene>
    <name evidence="1" type="ORF">QBC42DRAFT_336819</name>
</gene>
<reference evidence="1" key="2">
    <citation type="submission" date="2023-06" db="EMBL/GenBank/DDBJ databases">
        <authorList>
            <consortium name="Lawrence Berkeley National Laboratory"/>
            <person name="Mondo S.J."/>
            <person name="Hensen N."/>
            <person name="Bonometti L."/>
            <person name="Westerberg I."/>
            <person name="Brannstrom I.O."/>
            <person name="Guillou S."/>
            <person name="Cros-Aarteil S."/>
            <person name="Calhoun S."/>
            <person name="Haridas S."/>
            <person name="Kuo A."/>
            <person name="Pangilinan J."/>
            <person name="Riley R."/>
            <person name="Labutti K."/>
            <person name="Andreopoulos B."/>
            <person name="Lipzen A."/>
            <person name="Chen C."/>
            <person name="Yanf M."/>
            <person name="Daum C."/>
            <person name="Ng V."/>
            <person name="Clum A."/>
            <person name="Steindorff A."/>
            <person name="Ohm R."/>
            <person name="Martin F."/>
            <person name="Silar P."/>
            <person name="Natvig D."/>
            <person name="Lalanne C."/>
            <person name="Gautier V."/>
            <person name="Ament-Velasquez S.L."/>
            <person name="Kruys A."/>
            <person name="Hutchinson M.I."/>
            <person name="Powell A.J."/>
            <person name="Barry K."/>
            <person name="Miller A.N."/>
            <person name="Grigoriev I.V."/>
            <person name="Debuchy R."/>
            <person name="Gladieux P."/>
            <person name="Thoren M.H."/>
            <person name="Johannesson H."/>
        </authorList>
    </citation>
    <scope>NUCLEOTIDE SEQUENCE</scope>
    <source>
        <strain evidence="1">PSN324</strain>
    </source>
</reference>
<comment type="caution">
    <text evidence="1">The sequence shown here is derived from an EMBL/GenBank/DDBJ whole genome shotgun (WGS) entry which is preliminary data.</text>
</comment>
<reference evidence="1" key="1">
    <citation type="journal article" date="2023" name="Mol. Phylogenet. Evol.">
        <title>Genome-scale phylogeny and comparative genomics of the fungal order Sordariales.</title>
        <authorList>
            <person name="Hensen N."/>
            <person name="Bonometti L."/>
            <person name="Westerberg I."/>
            <person name="Brannstrom I.O."/>
            <person name="Guillou S."/>
            <person name="Cros-Aarteil S."/>
            <person name="Calhoun S."/>
            <person name="Haridas S."/>
            <person name="Kuo A."/>
            <person name="Mondo S."/>
            <person name="Pangilinan J."/>
            <person name="Riley R."/>
            <person name="LaButti K."/>
            <person name="Andreopoulos B."/>
            <person name="Lipzen A."/>
            <person name="Chen C."/>
            <person name="Yan M."/>
            <person name="Daum C."/>
            <person name="Ng V."/>
            <person name="Clum A."/>
            <person name="Steindorff A."/>
            <person name="Ohm R.A."/>
            <person name="Martin F."/>
            <person name="Silar P."/>
            <person name="Natvig D.O."/>
            <person name="Lalanne C."/>
            <person name="Gautier V."/>
            <person name="Ament-Velasquez S.L."/>
            <person name="Kruys A."/>
            <person name="Hutchinson M.I."/>
            <person name="Powell A.J."/>
            <person name="Barry K."/>
            <person name="Miller A.N."/>
            <person name="Grigoriev I.V."/>
            <person name="Debuchy R."/>
            <person name="Gladieux P."/>
            <person name="Hiltunen Thoren M."/>
            <person name="Johannesson H."/>
        </authorList>
    </citation>
    <scope>NUCLEOTIDE SEQUENCE</scope>
    <source>
        <strain evidence="1">PSN324</strain>
    </source>
</reference>
<evidence type="ECO:0000313" key="1">
    <source>
        <dbReference type="EMBL" id="KAK4464664.1"/>
    </source>
</evidence>
<dbReference type="AlphaFoldDB" id="A0AAV9HYB8"/>
<sequence>MDMALTSRLGGSRPSLDTGTLKQATDAYIRKRSLVPGSPECDEKLRELILEHARREQGGSLRVGFLACIHAMSRDAALNMFASMRGEGQTSSSHVRFLNCVVLSYAASPLHVQERECRVAQALIQLLITPNFLAAIALLFEHLDEDPDAYLLPPEYIRTILRFTNLKTKYQGHLNRLHQQRKLMSLHNAVSWLGPLLDQPPDSTAVQVASELLPHWRDWTTWKPDYLRLMRWEGGSFTEAQKQRLRPVFDLEGPDITGAGHASLKQSVPGCFEYVRVVNDDPAVIDRLLCVLDSAQKVHGANAVDLVIFLCIENPAPIDPVLLSLVEAVIAIQDDSSIHAVLVWLQSHSAGFNTRMAALTQSLPVYDGRDALQGLLSAYIVSDVVKALPEARTEYEALLDEGVAHNLGMRIYRFSKALFAAKWLHPSLPPDMVRSVERLPPEETLEEILDALDASKSFEPQVNDYLRVVIGGQPGDADAMLRAIQKRIQFHRRGVRPDQANLADAINKVPYLDARVRDDCLQQLLAEKDSLLRELLPIVRAESNISCVDFASLLVRRNQLGCITHQCWYMLLFCFLVHRQREILSWSADELSTTHFFQWVHDLGVLFPDGDGRASLADIGFTAPRYQWWHLLVSKYGNAHARLEALYKGHGSLKWLWLQEVPEVTALLDVLQRQHAASPQQNFIISHLQPSIYAISLICASLSSLNRAGSSGLVAFESLCSKGQQSSRAAWQRQAIQVLGYCWRQSAGISPDDREGLRMLTLLMGLDDGLEVQGIYKARQYLVAEYKRVLSSARELHDIATQLRNHNPAKTDAFLADLGVEDIGPPPPTLDSDIPVKLSAFVESLGDRHWELCFPLDSLNTQKRQPVGIDPSSRLLLVRISMPRHASPPNFCIHFHPNDDDAQPHLPHPVADVIPESAPPCSRYKKTLINYLLSRVLHTSISQSQFLTPSQLLSSIYSTVSSALASPSHICPVCTQPHHDPLRIHRPTTCTNPSCIQTFSRAPLETRAHHLLSDPAVLKFMLACILATPDDTVPDVPDKADVINSFPSLSGISGADDALARIEGYDQLAVQREKLLGWMSESFRGCLVSAPAGSRIPAMGGRGSVGQFVLRNGRMETEAIEEYTGDEEWAVKFFTVKAQKLWEVVCEGILKGDDIGEGEDEIPEVGGEGLMWERFREKRVVLGCEVVKQGWQARVVKVRYVFICQNGGWTPPKMRVIGDAMRQSIEAMRRGRLAKE</sequence>
<organism evidence="1 2">
    <name type="scientific">Cladorrhinum samala</name>
    <dbReference type="NCBI Taxonomy" id="585594"/>
    <lineage>
        <taxon>Eukaryota</taxon>
        <taxon>Fungi</taxon>
        <taxon>Dikarya</taxon>
        <taxon>Ascomycota</taxon>
        <taxon>Pezizomycotina</taxon>
        <taxon>Sordariomycetes</taxon>
        <taxon>Sordariomycetidae</taxon>
        <taxon>Sordariales</taxon>
        <taxon>Podosporaceae</taxon>
        <taxon>Cladorrhinum</taxon>
    </lineage>
</organism>